<dbReference type="GeneID" id="5049226"/>
<protein>
    <submittedName>
        <fullName evidence="2">Uncharacterized protein</fullName>
    </submittedName>
</protein>
<sequence>MPGGDSGHLRRRRGAVSVSGPPAAEYFQPTPQRQAGRGDEPRRPRPAPGRLLRSPVLSALQLPKTHGDDVWRTAAGGPDAGRGAAFAYGEELFRNLSSSCRRGEAADVAAGCAGVFG</sequence>
<keyword evidence="3" id="KW-1185">Reference proteome</keyword>
<accession>G4MXZ3</accession>
<dbReference type="EMBL" id="CM001232">
    <property type="protein sequence ID" value="EHA53521.1"/>
    <property type="molecule type" value="Genomic_DNA"/>
</dbReference>
<dbReference type="VEuPathDB" id="FungiDB:MGG_14091"/>
<proteinExistence type="predicted"/>
<evidence type="ECO:0000256" key="1">
    <source>
        <dbReference type="SAM" id="MobiDB-lite"/>
    </source>
</evidence>
<gene>
    <name evidence="2" type="ORF">MGG_14091</name>
</gene>
<dbReference type="RefSeq" id="XP_003713328.1">
    <property type="nucleotide sequence ID" value="XM_003713280.1"/>
</dbReference>
<dbReference type="HOGENOM" id="CLU_2085293_0_0_1"/>
<dbReference type="OMA" id="AEYFQPT"/>
<organism evidence="2 3">
    <name type="scientific">Pyricularia oryzae (strain 70-15 / ATCC MYA-4617 / FGSC 8958)</name>
    <name type="common">Rice blast fungus</name>
    <name type="synonym">Magnaporthe oryzae</name>
    <dbReference type="NCBI Taxonomy" id="242507"/>
    <lineage>
        <taxon>Eukaryota</taxon>
        <taxon>Fungi</taxon>
        <taxon>Dikarya</taxon>
        <taxon>Ascomycota</taxon>
        <taxon>Pezizomycotina</taxon>
        <taxon>Sordariomycetes</taxon>
        <taxon>Sordariomycetidae</taxon>
        <taxon>Magnaporthales</taxon>
        <taxon>Pyriculariaceae</taxon>
        <taxon>Pyricularia</taxon>
    </lineage>
</organism>
<reference key="2">
    <citation type="submission" date="2011-05" db="EMBL/GenBank/DDBJ databases">
        <title>The Genome Sequence of Magnaporthe oryzae 70-15.</title>
        <authorList>
            <consortium name="The Broad Institute Genome Sequencing Platform"/>
            <person name="Ma L.-J."/>
            <person name="Dead R."/>
            <person name="Young S.K."/>
            <person name="Zeng Q."/>
            <person name="Gargeya S."/>
            <person name="Fitzgerald M."/>
            <person name="Haas B."/>
            <person name="Abouelleil A."/>
            <person name="Alvarado L."/>
            <person name="Arachchi H.M."/>
            <person name="Berlin A."/>
            <person name="Brown A."/>
            <person name="Chapman S.B."/>
            <person name="Chen Z."/>
            <person name="Dunbar C."/>
            <person name="Freedman E."/>
            <person name="Gearin G."/>
            <person name="Gellesch M."/>
            <person name="Goldberg J."/>
            <person name="Griggs A."/>
            <person name="Gujja S."/>
            <person name="Heiman D."/>
            <person name="Howarth C."/>
            <person name="Larson L."/>
            <person name="Lui A."/>
            <person name="MacDonald P.J.P."/>
            <person name="Mehta T."/>
            <person name="Montmayeur A."/>
            <person name="Murphy C."/>
            <person name="Neiman D."/>
            <person name="Pearson M."/>
            <person name="Priest M."/>
            <person name="Roberts A."/>
            <person name="Saif S."/>
            <person name="Shea T."/>
            <person name="Shenoy N."/>
            <person name="Sisk P."/>
            <person name="Stolte C."/>
            <person name="Sykes S."/>
            <person name="Yandava C."/>
            <person name="Wortman J."/>
            <person name="Nusbaum C."/>
            <person name="Birren B."/>
        </authorList>
    </citation>
    <scope>NUCLEOTIDE SEQUENCE</scope>
    <source>
        <strain>70-15</strain>
    </source>
</reference>
<name>G4MXZ3_PYRO7</name>
<dbReference type="InParanoid" id="G4MXZ3"/>
<dbReference type="KEGG" id="mgr:MGG_14091"/>
<dbReference type="AlphaFoldDB" id="G4MXZ3"/>
<feature type="region of interest" description="Disordered" evidence="1">
    <location>
        <begin position="1"/>
        <end position="55"/>
    </location>
</feature>
<evidence type="ECO:0000313" key="2">
    <source>
        <dbReference type="EMBL" id="EHA53521.1"/>
    </source>
</evidence>
<evidence type="ECO:0000313" key="3">
    <source>
        <dbReference type="Proteomes" id="UP000009058"/>
    </source>
</evidence>
<reference evidence="2 3" key="1">
    <citation type="journal article" date="2005" name="Nature">
        <title>The genome sequence of the rice blast fungus Magnaporthe grisea.</title>
        <authorList>
            <person name="Dean R.A."/>
            <person name="Talbot N.J."/>
            <person name="Ebbole D.J."/>
            <person name="Farman M.L."/>
            <person name="Mitchell T.K."/>
            <person name="Orbach M.J."/>
            <person name="Thon M."/>
            <person name="Kulkarni R."/>
            <person name="Xu J.R."/>
            <person name="Pan H."/>
            <person name="Read N.D."/>
            <person name="Lee Y.H."/>
            <person name="Carbone I."/>
            <person name="Brown D."/>
            <person name="Oh Y.Y."/>
            <person name="Donofrio N."/>
            <person name="Jeong J.S."/>
            <person name="Soanes D.M."/>
            <person name="Djonovic S."/>
            <person name="Kolomiets E."/>
            <person name="Rehmeyer C."/>
            <person name="Li W."/>
            <person name="Harding M."/>
            <person name="Kim S."/>
            <person name="Lebrun M.H."/>
            <person name="Bohnert H."/>
            <person name="Coughlan S."/>
            <person name="Butler J."/>
            <person name="Calvo S."/>
            <person name="Ma L.J."/>
            <person name="Nicol R."/>
            <person name="Purcell S."/>
            <person name="Nusbaum C."/>
            <person name="Galagan J.E."/>
            <person name="Birren B.W."/>
        </authorList>
    </citation>
    <scope>NUCLEOTIDE SEQUENCE [LARGE SCALE GENOMIC DNA]</scope>
    <source>
        <strain evidence="3">70-15 / ATCC MYA-4617 / FGSC 8958</strain>
    </source>
</reference>
<dbReference type="Proteomes" id="UP000009058">
    <property type="component" value="Chromosome 2"/>
</dbReference>